<dbReference type="AlphaFoldDB" id="A0AAD3RWF5"/>
<dbReference type="GO" id="GO:0005789">
    <property type="term" value="C:endoplasmic reticulum membrane"/>
    <property type="evidence" value="ECO:0007669"/>
    <property type="project" value="UniProtKB-SubCell"/>
</dbReference>
<dbReference type="EMBL" id="BSYO01000001">
    <property type="protein sequence ID" value="GMG98565.1"/>
    <property type="molecule type" value="Genomic_DNA"/>
</dbReference>
<evidence type="ECO:0000313" key="10">
    <source>
        <dbReference type="Proteomes" id="UP001279734"/>
    </source>
</evidence>
<feature type="compositionally biased region" description="Low complexity" evidence="7">
    <location>
        <begin position="54"/>
        <end position="63"/>
    </location>
</feature>
<dbReference type="InterPro" id="IPR003388">
    <property type="entry name" value="Reticulon"/>
</dbReference>
<comment type="subcellular location">
    <subcellularLocation>
        <location evidence="1 6">Endoplasmic reticulum membrane</location>
        <topology evidence="1 6">Multi-pass membrane protein</topology>
    </subcellularLocation>
</comment>
<dbReference type="PANTHER" id="PTHR46626:SF2">
    <property type="entry name" value="RETICULON-LIKE PROTEIN B17"/>
    <property type="match status" value="1"/>
</dbReference>
<evidence type="ECO:0000256" key="1">
    <source>
        <dbReference type="ARBA" id="ARBA00004477"/>
    </source>
</evidence>
<feature type="region of interest" description="Disordered" evidence="7">
    <location>
        <begin position="42"/>
        <end position="63"/>
    </location>
</feature>
<evidence type="ECO:0000256" key="4">
    <source>
        <dbReference type="ARBA" id="ARBA00022989"/>
    </source>
</evidence>
<dbReference type="Proteomes" id="UP001279734">
    <property type="component" value="Unassembled WGS sequence"/>
</dbReference>
<protein>
    <recommendedName>
        <fullName evidence="6">Reticulon-like protein</fullName>
    </recommendedName>
</protein>
<comment type="caution">
    <text evidence="9">The sequence shown here is derived from an EMBL/GenBank/DDBJ whole genome shotgun (WGS) entry which is preliminary data.</text>
</comment>
<feature type="compositionally biased region" description="Basic residues" evidence="7">
    <location>
        <begin position="153"/>
        <end position="166"/>
    </location>
</feature>
<feature type="domain" description="Reticulon" evidence="8">
    <location>
        <begin position="197"/>
        <end position="350"/>
    </location>
</feature>
<evidence type="ECO:0000256" key="5">
    <source>
        <dbReference type="ARBA" id="ARBA00023136"/>
    </source>
</evidence>
<feature type="region of interest" description="Disordered" evidence="7">
    <location>
        <begin position="127"/>
        <end position="167"/>
    </location>
</feature>
<feature type="compositionally biased region" description="Basic and acidic residues" evidence="7">
    <location>
        <begin position="133"/>
        <end position="152"/>
    </location>
</feature>
<feature type="region of interest" description="Disordered" evidence="7">
    <location>
        <begin position="1"/>
        <end position="22"/>
    </location>
</feature>
<evidence type="ECO:0000313" key="9">
    <source>
        <dbReference type="EMBL" id="GMG98565.1"/>
    </source>
</evidence>
<keyword evidence="10" id="KW-1185">Reference proteome</keyword>
<name>A0AAD3RWF5_NEPGR</name>
<keyword evidence="2" id="KW-0812">Transmembrane</keyword>
<evidence type="ECO:0000256" key="7">
    <source>
        <dbReference type="SAM" id="MobiDB-lite"/>
    </source>
</evidence>
<keyword evidence="5" id="KW-0472">Membrane</keyword>
<evidence type="ECO:0000256" key="2">
    <source>
        <dbReference type="ARBA" id="ARBA00022692"/>
    </source>
</evidence>
<dbReference type="Pfam" id="PF02453">
    <property type="entry name" value="Reticulon"/>
    <property type="match status" value="1"/>
</dbReference>
<dbReference type="InterPro" id="IPR044647">
    <property type="entry name" value="RTNLB17/18/21"/>
</dbReference>
<reference evidence="9" key="1">
    <citation type="submission" date="2023-05" db="EMBL/GenBank/DDBJ databases">
        <title>Nepenthes gracilis genome sequencing.</title>
        <authorList>
            <person name="Fukushima K."/>
        </authorList>
    </citation>
    <scope>NUCLEOTIDE SEQUENCE</scope>
    <source>
        <strain evidence="9">SING2019-196</strain>
    </source>
</reference>
<evidence type="ECO:0000256" key="6">
    <source>
        <dbReference type="RuleBase" id="RU363132"/>
    </source>
</evidence>
<keyword evidence="3 6" id="KW-0256">Endoplasmic reticulum</keyword>
<accession>A0AAD3RWF5</accession>
<keyword evidence="4" id="KW-1133">Transmembrane helix</keyword>
<gene>
    <name evidence="9" type="ORF">Nepgr_000405</name>
</gene>
<evidence type="ECO:0000259" key="8">
    <source>
        <dbReference type="PROSITE" id="PS50845"/>
    </source>
</evidence>
<organism evidence="9 10">
    <name type="scientific">Nepenthes gracilis</name>
    <name type="common">Slender pitcher plant</name>
    <dbReference type="NCBI Taxonomy" id="150966"/>
    <lineage>
        <taxon>Eukaryota</taxon>
        <taxon>Viridiplantae</taxon>
        <taxon>Streptophyta</taxon>
        <taxon>Embryophyta</taxon>
        <taxon>Tracheophyta</taxon>
        <taxon>Spermatophyta</taxon>
        <taxon>Magnoliopsida</taxon>
        <taxon>eudicotyledons</taxon>
        <taxon>Gunneridae</taxon>
        <taxon>Pentapetalae</taxon>
        <taxon>Caryophyllales</taxon>
        <taxon>Nepenthaceae</taxon>
        <taxon>Nepenthes</taxon>
    </lineage>
</organism>
<proteinExistence type="predicted"/>
<dbReference type="PANTHER" id="PTHR46626">
    <property type="entry name" value="RETICULON-LIKE PROTEIN B17"/>
    <property type="match status" value="1"/>
</dbReference>
<sequence length="436" mass="48232">MDSTPPCLKSEPTYQSKSASRLARMADADFGSGAEQIPHFSVDFAPQSARRKTPSSTPSKLSLKPTISLPLQDLLLLSPSPVRRSKTRLSDRLEMADDPADPIGSRRRCKARISAVGLLGCASPRNSRRSRRRFEQEAREERDFGMGDEVVKPRKRRNSGRPRKGKLSLVASVPSSSICSTESSGDQGALDGLGQMISDLVMWRDAAKSSLWFGFGCLCFLSSCFTKGLSFSLFSVISQLGLLVLGASFFSNTLLQRANAEKLSEFKLKEEDILRVVRVFLPALNLGISKARELFSGEPSMTLKVVSFLLLGAEYGHLLTLRRLFAIGFFTSFTAPKLYCTYSARIDKAVEHWKWRVLEAWQGCSHKKIVATSAATAFWNLTSLKTRIFAAFISLVILRYCRQHSGATAEGIETVAEEQEKQPQQALVVVELSSEK</sequence>
<evidence type="ECO:0000256" key="3">
    <source>
        <dbReference type="ARBA" id="ARBA00022824"/>
    </source>
</evidence>
<dbReference type="PROSITE" id="PS50845">
    <property type="entry name" value="RETICULON"/>
    <property type="match status" value="1"/>
</dbReference>